<accession>A0A226DQH0</accession>
<feature type="transmembrane region" description="Helical" evidence="1">
    <location>
        <begin position="253"/>
        <end position="275"/>
    </location>
</feature>
<evidence type="ECO:0000313" key="2">
    <source>
        <dbReference type="EMBL" id="OXA47449.1"/>
    </source>
</evidence>
<feature type="transmembrane region" description="Helical" evidence="1">
    <location>
        <begin position="34"/>
        <end position="55"/>
    </location>
</feature>
<name>A0A226DQH0_FOLCA</name>
<dbReference type="AlphaFoldDB" id="A0A226DQH0"/>
<keyword evidence="1" id="KW-0472">Membrane</keyword>
<keyword evidence="3" id="KW-1185">Reference proteome</keyword>
<proteinExistence type="predicted"/>
<feature type="transmembrane region" description="Helical" evidence="1">
    <location>
        <begin position="223"/>
        <end position="246"/>
    </location>
</feature>
<dbReference type="Proteomes" id="UP000198287">
    <property type="component" value="Unassembled WGS sequence"/>
</dbReference>
<evidence type="ECO:0000313" key="3">
    <source>
        <dbReference type="Proteomes" id="UP000198287"/>
    </source>
</evidence>
<gene>
    <name evidence="2" type="ORF">Fcan01_17717</name>
</gene>
<comment type="caution">
    <text evidence="2">The sequence shown here is derived from an EMBL/GenBank/DDBJ whole genome shotgun (WGS) entry which is preliminary data.</text>
</comment>
<dbReference type="EMBL" id="LNIX01000013">
    <property type="protein sequence ID" value="OXA47449.1"/>
    <property type="molecule type" value="Genomic_DNA"/>
</dbReference>
<keyword evidence="1" id="KW-0812">Transmembrane</keyword>
<reference evidence="2 3" key="1">
    <citation type="submission" date="2015-12" db="EMBL/GenBank/DDBJ databases">
        <title>The genome of Folsomia candida.</title>
        <authorList>
            <person name="Faddeeva A."/>
            <person name="Derks M.F."/>
            <person name="Anvar Y."/>
            <person name="Smit S."/>
            <person name="Van Straalen N."/>
            <person name="Roelofs D."/>
        </authorList>
    </citation>
    <scope>NUCLEOTIDE SEQUENCE [LARGE SCALE GENOMIC DNA]</scope>
    <source>
        <strain evidence="2 3">VU population</strain>
        <tissue evidence="2">Whole body</tissue>
    </source>
</reference>
<sequence length="325" mass="37107">MGVETSSGIRSSQTKIQFQSEVMFRHFNSEGTTFNLFFSLMCTVTIVYTLSGFCISSGEVYLGSGVPSGFTRMLELEKDLGSEVLFGRRPSASPMRDLLACLALQNAVILHICAGPAAPLVWLYLGFDPFSVISPVGFFPVFNYRQTFCIISKLIIYFLVCTDIARNMSYVIHFQLIILTKYFNILSMLRKTKKNARQFEKFMARYEHFFIVYEKLGGGNDNAVFFVMWHALVLVVILLFVIIRMYGHMPFMIYQFVVATALNIGMLLKISIPFFTNLWDSSTLLLHQWRGVSHNCKYLKKKFKSLRPIGFKVACGDVVLFVMEN</sequence>
<evidence type="ECO:0000256" key="1">
    <source>
        <dbReference type="SAM" id="Phobius"/>
    </source>
</evidence>
<keyword evidence="1" id="KW-1133">Transmembrane helix</keyword>
<organism evidence="2 3">
    <name type="scientific">Folsomia candida</name>
    <name type="common">Springtail</name>
    <dbReference type="NCBI Taxonomy" id="158441"/>
    <lineage>
        <taxon>Eukaryota</taxon>
        <taxon>Metazoa</taxon>
        <taxon>Ecdysozoa</taxon>
        <taxon>Arthropoda</taxon>
        <taxon>Hexapoda</taxon>
        <taxon>Collembola</taxon>
        <taxon>Entomobryomorpha</taxon>
        <taxon>Isotomoidea</taxon>
        <taxon>Isotomidae</taxon>
        <taxon>Proisotominae</taxon>
        <taxon>Folsomia</taxon>
    </lineage>
</organism>
<protein>
    <submittedName>
        <fullName evidence="2">Uncharacterized protein</fullName>
    </submittedName>
</protein>